<evidence type="ECO:0000256" key="1">
    <source>
        <dbReference type="ARBA" id="ARBA00022729"/>
    </source>
</evidence>
<comment type="caution">
    <text evidence="4">The sequence shown here is derived from an EMBL/GenBank/DDBJ whole genome shotgun (WGS) entry which is preliminary data.</text>
</comment>
<dbReference type="EMBL" id="DSRT01000116">
    <property type="protein sequence ID" value="HGW29710.1"/>
    <property type="molecule type" value="Genomic_DNA"/>
</dbReference>
<evidence type="ECO:0000256" key="2">
    <source>
        <dbReference type="SAM" id="Phobius"/>
    </source>
</evidence>
<keyword evidence="1" id="KW-0732">Signal</keyword>
<reference evidence="4" key="1">
    <citation type="journal article" date="2020" name="mSystems">
        <title>Genome- and Community-Level Interaction Insights into Carbon Utilization and Element Cycling Functions of Hydrothermarchaeota in Hydrothermal Sediment.</title>
        <authorList>
            <person name="Zhou Z."/>
            <person name="Liu Y."/>
            <person name="Xu W."/>
            <person name="Pan J."/>
            <person name="Luo Z.H."/>
            <person name="Li M."/>
        </authorList>
    </citation>
    <scope>NUCLEOTIDE SEQUENCE [LARGE SCALE GENOMIC DNA]</scope>
    <source>
        <strain evidence="4">SpSt-417</strain>
    </source>
</reference>
<keyword evidence="2" id="KW-0812">Transmembrane</keyword>
<protein>
    <recommendedName>
        <fullName evidence="3">SbsA Ig-like domain-containing protein</fullName>
    </recommendedName>
</protein>
<evidence type="ECO:0000313" key="4">
    <source>
        <dbReference type="EMBL" id="HGW29710.1"/>
    </source>
</evidence>
<organism evidence="4">
    <name type="scientific">candidate division WWE3 bacterium</name>
    <dbReference type="NCBI Taxonomy" id="2053526"/>
    <lineage>
        <taxon>Bacteria</taxon>
        <taxon>Katanobacteria</taxon>
    </lineage>
</organism>
<sequence>MKNFINTIKRTFARINKKTLVVLLLLCLGLFFIFYNFNYYGSDAVVFEKSFPANGSLDVPVPTSIDIYFKNDLSSEVREKFYVRFLPGVSYKQQWAAPNHLRLIPEPPLLPSRKYDVTVLYDGNTIVSFSFTTAKGTSSVSEIQLPEIPPEDVTWLTENAQKVNESVDALKSDYPWYFKLPVLEDTYAIVFNNSKKQFRISIYSGGMTQEEKDQVLEIATNRLKTLTGGDSIRYGYYVLYRDDYKPNF</sequence>
<evidence type="ECO:0000259" key="3">
    <source>
        <dbReference type="Pfam" id="PF13205"/>
    </source>
</evidence>
<accession>A0A7C4TJF0</accession>
<keyword evidence="2" id="KW-0472">Membrane</keyword>
<keyword evidence="2" id="KW-1133">Transmembrane helix</keyword>
<dbReference type="InterPro" id="IPR032812">
    <property type="entry name" value="SbsA_Ig"/>
</dbReference>
<proteinExistence type="predicted"/>
<feature type="domain" description="SbsA Ig-like" evidence="3">
    <location>
        <begin position="44"/>
        <end position="133"/>
    </location>
</feature>
<dbReference type="AlphaFoldDB" id="A0A7C4TJF0"/>
<dbReference type="Pfam" id="PF13205">
    <property type="entry name" value="Big_5"/>
    <property type="match status" value="1"/>
</dbReference>
<name>A0A7C4TJF0_UNCKA</name>
<feature type="transmembrane region" description="Helical" evidence="2">
    <location>
        <begin position="20"/>
        <end position="40"/>
    </location>
</feature>
<gene>
    <name evidence="4" type="ORF">ENR63_02185</name>
</gene>